<keyword evidence="4" id="KW-0677">Repeat</keyword>
<keyword evidence="6" id="KW-0969">Cilium</keyword>
<dbReference type="SUPFAM" id="SSF50978">
    <property type="entry name" value="WD40 repeat-like"/>
    <property type="match status" value="2"/>
</dbReference>
<keyword evidence="7" id="KW-0966">Cell projection</keyword>
<dbReference type="EMBL" id="OU896719">
    <property type="protein sequence ID" value="CAG9816108.1"/>
    <property type="molecule type" value="Genomic_DNA"/>
</dbReference>
<protein>
    <recommendedName>
        <fullName evidence="13">Intraflagellar transport protein 172 homolog</fullName>
    </recommendedName>
</protein>
<evidence type="ECO:0000313" key="12">
    <source>
        <dbReference type="Proteomes" id="UP001153737"/>
    </source>
</evidence>
<dbReference type="GO" id="GO:0030992">
    <property type="term" value="C:intraciliary transport particle B"/>
    <property type="evidence" value="ECO:0007669"/>
    <property type="project" value="TreeGrafter"/>
</dbReference>
<comment type="similarity">
    <text evidence="8">Belongs to the IFT172 family.</text>
</comment>
<keyword evidence="3" id="KW-0853">WD repeat</keyword>
<dbReference type="GO" id="GO:0036064">
    <property type="term" value="C:ciliary basal body"/>
    <property type="evidence" value="ECO:0007669"/>
    <property type="project" value="TreeGrafter"/>
</dbReference>
<evidence type="ECO:0000259" key="10">
    <source>
        <dbReference type="Pfam" id="PF24762"/>
    </source>
</evidence>
<proteinExistence type="inferred from homology"/>
<evidence type="ECO:0000256" key="3">
    <source>
        <dbReference type="ARBA" id="ARBA00022574"/>
    </source>
</evidence>
<keyword evidence="12" id="KW-1185">Reference proteome</keyword>
<feature type="domain" description="IF140/IFT172/WDR19 TPR" evidence="10">
    <location>
        <begin position="960"/>
        <end position="1137"/>
    </location>
</feature>
<dbReference type="Gene3D" id="1.25.40.470">
    <property type="match status" value="2"/>
</dbReference>
<keyword evidence="2" id="KW-0217">Developmental protein</keyword>
<dbReference type="InterPro" id="IPR001680">
    <property type="entry name" value="WD40_rpt"/>
</dbReference>
<evidence type="ECO:0000256" key="2">
    <source>
        <dbReference type="ARBA" id="ARBA00022473"/>
    </source>
</evidence>
<dbReference type="Gene3D" id="1.25.40.10">
    <property type="entry name" value="Tetratricopeptide repeat domain"/>
    <property type="match status" value="1"/>
</dbReference>
<organism evidence="11 12">
    <name type="scientific">Phaedon cochleariae</name>
    <name type="common">Mustard beetle</name>
    <dbReference type="NCBI Taxonomy" id="80249"/>
    <lineage>
        <taxon>Eukaryota</taxon>
        <taxon>Metazoa</taxon>
        <taxon>Ecdysozoa</taxon>
        <taxon>Arthropoda</taxon>
        <taxon>Hexapoda</taxon>
        <taxon>Insecta</taxon>
        <taxon>Pterygota</taxon>
        <taxon>Neoptera</taxon>
        <taxon>Endopterygota</taxon>
        <taxon>Coleoptera</taxon>
        <taxon>Polyphaga</taxon>
        <taxon>Cucujiformia</taxon>
        <taxon>Chrysomeloidea</taxon>
        <taxon>Chrysomelidae</taxon>
        <taxon>Chrysomelinae</taxon>
        <taxon>Chrysomelini</taxon>
        <taxon>Phaedon</taxon>
    </lineage>
</organism>
<dbReference type="InterPro" id="IPR011990">
    <property type="entry name" value="TPR-like_helical_dom_sf"/>
</dbReference>
<dbReference type="Pfam" id="PF23387">
    <property type="entry name" value="TPR_IFT80_172"/>
    <property type="match status" value="1"/>
</dbReference>
<dbReference type="OrthoDB" id="2186662at2759"/>
<evidence type="ECO:0000256" key="6">
    <source>
        <dbReference type="ARBA" id="ARBA00023069"/>
    </source>
</evidence>
<evidence type="ECO:0000259" key="9">
    <source>
        <dbReference type="Pfam" id="PF23387"/>
    </source>
</evidence>
<dbReference type="GO" id="GO:0042073">
    <property type="term" value="P:intraciliary transport"/>
    <property type="evidence" value="ECO:0007669"/>
    <property type="project" value="TreeGrafter"/>
</dbReference>
<evidence type="ECO:0000256" key="5">
    <source>
        <dbReference type="ARBA" id="ARBA00022803"/>
    </source>
</evidence>
<dbReference type="InterPro" id="IPR015943">
    <property type="entry name" value="WD40/YVTN_repeat-like_dom_sf"/>
</dbReference>
<dbReference type="Pfam" id="PF00400">
    <property type="entry name" value="WD40"/>
    <property type="match status" value="1"/>
</dbReference>
<dbReference type="Pfam" id="PF24762">
    <property type="entry name" value="TPR_IF140-IFT172"/>
    <property type="match status" value="1"/>
</dbReference>
<name>A0A9N9SE48_PHACE</name>
<evidence type="ECO:0000256" key="4">
    <source>
        <dbReference type="ARBA" id="ARBA00022737"/>
    </source>
</evidence>
<dbReference type="InterPro" id="IPR056157">
    <property type="entry name" value="TPR_IFT80_172_dom"/>
</dbReference>
<evidence type="ECO:0000313" key="11">
    <source>
        <dbReference type="EMBL" id="CAG9816108.1"/>
    </source>
</evidence>
<dbReference type="InterPro" id="IPR036322">
    <property type="entry name" value="WD40_repeat_dom_sf"/>
</dbReference>
<gene>
    <name evidence="11" type="ORF">PHAECO_LOCUS3918</name>
</gene>
<reference evidence="11" key="2">
    <citation type="submission" date="2022-10" db="EMBL/GenBank/DDBJ databases">
        <authorList>
            <consortium name="ENA_rothamsted_submissions"/>
            <consortium name="culmorum"/>
            <person name="King R."/>
        </authorList>
    </citation>
    <scope>NUCLEOTIDE SEQUENCE</scope>
</reference>
<comment type="subcellular location">
    <subcellularLocation>
        <location evidence="1">Cell projection</location>
        <location evidence="1">Cilium</location>
    </subcellularLocation>
</comment>
<dbReference type="SUPFAM" id="SSF48452">
    <property type="entry name" value="TPR-like"/>
    <property type="match status" value="1"/>
</dbReference>
<dbReference type="SMART" id="SM00320">
    <property type="entry name" value="WD40"/>
    <property type="match status" value="7"/>
</dbReference>
<evidence type="ECO:0000256" key="1">
    <source>
        <dbReference type="ARBA" id="ARBA00004138"/>
    </source>
</evidence>
<evidence type="ECO:0008006" key="13">
    <source>
        <dbReference type="Google" id="ProtNLM"/>
    </source>
</evidence>
<sequence>MLSWLHKCCDVNIHSWIVLEYCLDNLQVCVKKNAYLLCSNIVSNLVIQDHLKTMQLKYLQTILEAQDYDYKIVGLCWSSNNQKLAIATSDRQVLLFDDKGEKRDRFSTKPYDPEAGKRSYVITGIAFSPDSTKIAVAQSDCIVYVYKIGEKWGEKKAICNKFPQSSPVTCLIWLLTGPIICGLVDGKVRALQIKSNKAQSLFASDSLVVSLASNSKGTGFLSGHVDGNVIRFYITNDHGEDEAQGRIALHSVPPYALSWPQDHIFIAGCDKRVSVFNNQGKLVKNFDYSKDTSEYDFTVAACSSSGQAVAIGSFNRLRVYTWNTRKSIWEETPAKELPNFYTLTALAWKRDGSKVTCGGLCGAVFMFESVLKRTVWKDKFEITYVGPSQVLVKPLDTNERGVILKSQRGGEIEDVKIMGKDCYLVARTDDTLLVADLTRNLLSEVPWNNSGRHEKFYFENATVCLVFNAGELTLIEYGENDILCSVRTEFANPHLISVRLNERNQTADNKKLAYLLDLKTVCIVDLVNGFMAGQISHDSKIDWLEMNEIGNKLLFRDKKQRLVLVDVMTQMKQTMFSGVSFVQWVENSDVAVAQADTTLAIWYNIDLPENPTLMTIKGDVIDVVRNNGKTEAICVEGNNTFNLELDEGLVEFGTALNDNDFNRAILFLESIENSSEAEAMWRTLYIIAMKLQNLSLAERCSNALGEVATAHFLRETAVEAEKFVEKYNDSPSNSPEVWARLSLLYGDLSTAENIFLEQGNIEKALDMYKRLHKWDEALRLAEQRNYEHLEDLKNEHMSLLLQSGQYEKVGQVLEKEGKYQEALDMYMKSNKLLRVPHLLSKSPQLLNDHTIIANILKSLVKQELFEPAAEIYEKLDKFDLAMECYRKGKIWNKAVDLARQVSPDKVVQFEEEWGDSLVETKQMDAAISHYIEAGCSLKALEAAVGARQWKKAVHIVKVIGDPDTVQKYYVVIANHFSIIKEYSTAEKLFASCGMYKEAVDMYNEAGQWEKAHSIASKHLEANEVSDMYIKHAEQLEEAGKYRDAEKLYLSVNSPDLAIAMYKRVEQYDNMVRLVEKYHPSLLQTTHLHLGQQLESQGKYRAAEIHYLAVDDWKAAVTMYRTLGMWEEAYRVAKQNGGGPTAAHQVAFLWARSLPIDSAVKLLNKYGILEACVNHACETYQFEFAFQLCKNLPAKLNEVHLKYAMALEDDGKFAEAETEFVQAGKPKEAVLMYVHAQNWLSALRVAEKHLPEAVAEVLQAQAGQCFKDKQFAEFEVLLLRAQAPELIVQKYKSEDMWIDALRVCKDYLPHLYPAMQAEYGGSHHHRTADVDIETLLSRANEWALAGQHKQAVDCLLQVNDGMTEPAIVKRALLRAADVVNKFLFGEEALEVIRVLSPRLVDIGEYSVAAQLYVSMEMMKEAIDTFIIAEEWNKARKVAKELEPAYESYVESKYKDRLLKKGDVEQLADVDIIGALDLLAEQGQWARCIEKAKAHNAPILHKYVALYAAKLLKDGFVLEALDLYATHGAPAMPQNFNIYNHIATEMFGFNDLGSPESYSVWENLRQMLLEINTGLGMAPNVKAETRSHFRNLLLITHYYALRAACRQVPSLKAIGVKISTALLRYTDLIPADKAFYEAGKDMKEEGRLSEAFVFLNHYLDLCEAIEEGEGQLVDHSDLTQTDFPSNVPLPNQLHLSEDQKEHDNIREWVLAISMDQKIDQTLPEDDRQLFESSLQPDESPCLVTGYPVRKQPVSFAKSNLQANKDAWAKLNMGAKMAPESNVANAISFVTKWCGQPN</sequence>
<dbReference type="Gene3D" id="2.130.10.10">
    <property type="entry name" value="YVTN repeat-like/Quinoprotein amine dehydrogenase"/>
    <property type="match status" value="2"/>
</dbReference>
<dbReference type="FunFam" id="1.25.40.470:FF:000013">
    <property type="entry name" value="intraflagellar transport protein 172 homolog"/>
    <property type="match status" value="1"/>
</dbReference>
<feature type="domain" description="IFT80/172/WDR35 TPR" evidence="9">
    <location>
        <begin position="680"/>
        <end position="790"/>
    </location>
</feature>
<dbReference type="PANTHER" id="PTHR15722:SF2">
    <property type="entry name" value="INTRAFLAGELLAR TRANSPORT PROTEIN 172 HOMOLOG"/>
    <property type="match status" value="1"/>
</dbReference>
<accession>A0A9N9SE48</accession>
<evidence type="ECO:0000256" key="8">
    <source>
        <dbReference type="ARBA" id="ARBA00038130"/>
    </source>
</evidence>
<dbReference type="Proteomes" id="UP001153737">
    <property type="component" value="Chromosome 13"/>
</dbReference>
<dbReference type="PANTHER" id="PTHR15722">
    <property type="entry name" value="IFT140/172-RELATED"/>
    <property type="match status" value="1"/>
</dbReference>
<dbReference type="GO" id="GO:0005930">
    <property type="term" value="C:axoneme"/>
    <property type="evidence" value="ECO:0007669"/>
    <property type="project" value="TreeGrafter"/>
</dbReference>
<dbReference type="InterPro" id="IPR056168">
    <property type="entry name" value="TPR_IF140/IFT172/WDR19"/>
</dbReference>
<reference evidence="11" key="1">
    <citation type="submission" date="2022-01" db="EMBL/GenBank/DDBJ databases">
        <authorList>
            <person name="King R."/>
        </authorList>
    </citation>
    <scope>NUCLEOTIDE SEQUENCE</scope>
</reference>
<evidence type="ECO:0000256" key="7">
    <source>
        <dbReference type="ARBA" id="ARBA00023273"/>
    </source>
</evidence>
<keyword evidence="5" id="KW-0802">TPR repeat</keyword>